<evidence type="ECO:0000256" key="3">
    <source>
        <dbReference type="ARBA" id="ARBA00022989"/>
    </source>
</evidence>
<organism evidence="7 8">
    <name type="scientific">Dioscorea zingiberensis</name>
    <dbReference type="NCBI Taxonomy" id="325984"/>
    <lineage>
        <taxon>Eukaryota</taxon>
        <taxon>Viridiplantae</taxon>
        <taxon>Streptophyta</taxon>
        <taxon>Embryophyta</taxon>
        <taxon>Tracheophyta</taxon>
        <taxon>Spermatophyta</taxon>
        <taxon>Magnoliopsida</taxon>
        <taxon>Liliopsida</taxon>
        <taxon>Dioscoreales</taxon>
        <taxon>Dioscoreaceae</taxon>
        <taxon>Dioscorea</taxon>
    </lineage>
</organism>
<protein>
    <recommendedName>
        <fullName evidence="6">SLC26A/SulP transporter domain-containing protein</fullName>
    </recommendedName>
</protein>
<dbReference type="GO" id="GO:0016020">
    <property type="term" value="C:membrane"/>
    <property type="evidence" value="ECO:0007669"/>
    <property type="project" value="UniProtKB-SubCell"/>
</dbReference>
<dbReference type="OrthoDB" id="288203at2759"/>
<dbReference type="InterPro" id="IPR001902">
    <property type="entry name" value="SLC26A/SulP_fam"/>
</dbReference>
<dbReference type="AlphaFoldDB" id="A0A9D5H4L5"/>
<proteinExistence type="predicted"/>
<feature type="domain" description="SLC26A/SulP transporter" evidence="6">
    <location>
        <begin position="25"/>
        <end position="65"/>
    </location>
</feature>
<dbReference type="Pfam" id="PF00916">
    <property type="entry name" value="Sulfate_transp"/>
    <property type="match status" value="1"/>
</dbReference>
<reference evidence="7" key="2">
    <citation type="journal article" date="2022" name="Hortic Res">
        <title>The genome of Dioscorea zingiberensis sheds light on the biosynthesis, origin and evolution of the medicinally important diosgenin saponins.</title>
        <authorList>
            <person name="Li Y."/>
            <person name="Tan C."/>
            <person name="Li Z."/>
            <person name="Guo J."/>
            <person name="Li S."/>
            <person name="Chen X."/>
            <person name="Wang C."/>
            <person name="Dai X."/>
            <person name="Yang H."/>
            <person name="Song W."/>
            <person name="Hou L."/>
            <person name="Xu J."/>
            <person name="Tong Z."/>
            <person name="Xu A."/>
            <person name="Yuan X."/>
            <person name="Wang W."/>
            <person name="Yang Q."/>
            <person name="Chen L."/>
            <person name="Sun Z."/>
            <person name="Wang K."/>
            <person name="Pan B."/>
            <person name="Chen J."/>
            <person name="Bao Y."/>
            <person name="Liu F."/>
            <person name="Qi X."/>
            <person name="Gang D.R."/>
            <person name="Wen J."/>
            <person name="Li J."/>
        </authorList>
    </citation>
    <scope>NUCLEOTIDE SEQUENCE</scope>
    <source>
        <strain evidence="7">Dzin_1.0</strain>
    </source>
</reference>
<feature type="transmembrane region" description="Helical" evidence="5">
    <location>
        <begin position="59"/>
        <end position="82"/>
    </location>
</feature>
<dbReference type="InterPro" id="IPR011547">
    <property type="entry name" value="SLC26A/SulP_dom"/>
</dbReference>
<dbReference type="Proteomes" id="UP001085076">
    <property type="component" value="Miscellaneous, Linkage group lg09"/>
</dbReference>
<dbReference type="EMBL" id="JAGGNH010000009">
    <property type="protein sequence ID" value="KAJ0963064.1"/>
    <property type="molecule type" value="Genomic_DNA"/>
</dbReference>
<reference evidence="7" key="1">
    <citation type="submission" date="2021-03" db="EMBL/GenBank/DDBJ databases">
        <authorList>
            <person name="Li Z."/>
            <person name="Yang C."/>
        </authorList>
    </citation>
    <scope>NUCLEOTIDE SEQUENCE</scope>
    <source>
        <strain evidence="7">Dzin_1.0</strain>
        <tissue evidence="7">Leaf</tissue>
    </source>
</reference>
<comment type="caution">
    <text evidence="7">The sequence shown here is derived from an EMBL/GenBank/DDBJ whole genome shotgun (WGS) entry which is preliminary data.</text>
</comment>
<evidence type="ECO:0000256" key="4">
    <source>
        <dbReference type="ARBA" id="ARBA00023136"/>
    </source>
</evidence>
<keyword evidence="4 5" id="KW-0472">Membrane</keyword>
<accession>A0A9D5H4L5</accession>
<keyword evidence="8" id="KW-1185">Reference proteome</keyword>
<sequence length="139" mass="15367">MQDCNIELGNGSDSDGQFSSCHSVYTPNIVLVVIIVTVVIGLIDVPATYHIWKMDKMDFLVLLSTFIGVIFIFVQDGLAIAIGTSTFRVLQITRSKIVSLGNIPGSDIYRILKQYKDARRVPGFLILAIEARTNFANTK</sequence>
<comment type="subcellular location">
    <subcellularLocation>
        <location evidence="1">Membrane</location>
        <topology evidence="1">Multi-pass membrane protein</topology>
    </subcellularLocation>
</comment>
<keyword evidence="2 5" id="KW-0812">Transmembrane</keyword>
<gene>
    <name evidence="7" type="ORF">J5N97_028186</name>
</gene>
<name>A0A9D5H4L5_9LILI</name>
<evidence type="ECO:0000259" key="6">
    <source>
        <dbReference type="Pfam" id="PF00916"/>
    </source>
</evidence>
<evidence type="ECO:0000313" key="8">
    <source>
        <dbReference type="Proteomes" id="UP001085076"/>
    </source>
</evidence>
<evidence type="ECO:0000313" key="7">
    <source>
        <dbReference type="EMBL" id="KAJ0963064.1"/>
    </source>
</evidence>
<evidence type="ECO:0000256" key="5">
    <source>
        <dbReference type="SAM" id="Phobius"/>
    </source>
</evidence>
<evidence type="ECO:0000256" key="2">
    <source>
        <dbReference type="ARBA" id="ARBA00022692"/>
    </source>
</evidence>
<feature type="transmembrane region" description="Helical" evidence="5">
    <location>
        <begin position="29"/>
        <end position="52"/>
    </location>
</feature>
<keyword evidence="3 5" id="KW-1133">Transmembrane helix</keyword>
<dbReference type="GO" id="GO:0055085">
    <property type="term" value="P:transmembrane transport"/>
    <property type="evidence" value="ECO:0007669"/>
    <property type="project" value="InterPro"/>
</dbReference>
<evidence type="ECO:0000256" key="1">
    <source>
        <dbReference type="ARBA" id="ARBA00004141"/>
    </source>
</evidence>
<dbReference type="InterPro" id="IPR036513">
    <property type="entry name" value="STAS_dom_sf"/>
</dbReference>
<dbReference type="PANTHER" id="PTHR11814">
    <property type="entry name" value="SULFATE TRANSPORTER"/>
    <property type="match status" value="1"/>
</dbReference>
<dbReference type="Gene3D" id="3.30.750.24">
    <property type="entry name" value="STAS domain"/>
    <property type="match status" value="1"/>
</dbReference>